<dbReference type="OrthoDB" id="7464126at2759"/>
<proteinExistence type="predicted"/>
<evidence type="ECO:0008006" key="4">
    <source>
        <dbReference type="Google" id="ProtNLM"/>
    </source>
</evidence>
<dbReference type="EMBL" id="CAJPDS010000002">
    <property type="protein sequence ID" value="CAF9904190.1"/>
    <property type="molecule type" value="Genomic_DNA"/>
</dbReference>
<name>A0A8H3I5L4_9LECA</name>
<sequence>MSFGYSTSDAVTLVQLAWNTVQNSRKAVGEHDELTREASSLHIVLQRLEKELASPGSPINRPGDTCREELESIVPGCSNVLRTLDSILAKHNSLTTKERSGKKLWHCWRFGNKHVLLQDLRSKLCFYTSATALFLNMVSNGTIGRIEQQMDNARGELREIRIAVNKIVSAFEDGSIMTEYSDDDSCVWKEFRRELVQAGFKSVVIEQHKSIIQAYVRELASRVILDDRGNQGLQAYVDEAYVLDGAQTYIQAHGPNAHEQYTETFYDGDLGLGSVLGIEWMNKRPPDAASDRPHTLETKCPSTTESRLIVREAVFPLEIQRTNEERHGTLRSQAQADYGAPLPKSNHRNKARSSAGPRSKGVKPRTRPRSPEVTPRSTDQSEKKRRRNKNMTRLFFGSVVVAHVLISFV</sequence>
<evidence type="ECO:0000313" key="3">
    <source>
        <dbReference type="Proteomes" id="UP000664521"/>
    </source>
</evidence>
<gene>
    <name evidence="2" type="ORF">HETSPECPRED_003410</name>
</gene>
<keyword evidence="3" id="KW-1185">Reference proteome</keyword>
<feature type="region of interest" description="Disordered" evidence="1">
    <location>
        <begin position="284"/>
        <end position="303"/>
    </location>
</feature>
<dbReference type="AlphaFoldDB" id="A0A8H3I5L4"/>
<protein>
    <recommendedName>
        <fullName evidence="4">Fungal N-terminal domain-containing protein</fullName>
    </recommendedName>
</protein>
<evidence type="ECO:0000313" key="2">
    <source>
        <dbReference type="EMBL" id="CAF9904190.1"/>
    </source>
</evidence>
<dbReference type="Proteomes" id="UP000664521">
    <property type="component" value="Unassembled WGS sequence"/>
</dbReference>
<feature type="region of interest" description="Disordered" evidence="1">
    <location>
        <begin position="320"/>
        <end position="389"/>
    </location>
</feature>
<comment type="caution">
    <text evidence="2">The sequence shown here is derived from an EMBL/GenBank/DDBJ whole genome shotgun (WGS) entry which is preliminary data.</text>
</comment>
<organism evidence="2 3">
    <name type="scientific">Heterodermia speciosa</name>
    <dbReference type="NCBI Taxonomy" id="116794"/>
    <lineage>
        <taxon>Eukaryota</taxon>
        <taxon>Fungi</taxon>
        <taxon>Dikarya</taxon>
        <taxon>Ascomycota</taxon>
        <taxon>Pezizomycotina</taxon>
        <taxon>Lecanoromycetes</taxon>
        <taxon>OSLEUM clade</taxon>
        <taxon>Lecanoromycetidae</taxon>
        <taxon>Caliciales</taxon>
        <taxon>Physciaceae</taxon>
        <taxon>Heterodermia</taxon>
    </lineage>
</organism>
<feature type="compositionally biased region" description="Basic and acidic residues" evidence="1">
    <location>
        <begin position="284"/>
        <end position="297"/>
    </location>
</feature>
<accession>A0A8H3I5L4</accession>
<reference evidence="2" key="1">
    <citation type="submission" date="2021-03" db="EMBL/GenBank/DDBJ databases">
        <authorList>
            <person name="Tagirdzhanova G."/>
        </authorList>
    </citation>
    <scope>NUCLEOTIDE SEQUENCE</scope>
</reference>
<evidence type="ECO:0000256" key="1">
    <source>
        <dbReference type="SAM" id="MobiDB-lite"/>
    </source>
</evidence>